<comment type="caution">
    <text evidence="1">The sequence shown here is derived from an EMBL/GenBank/DDBJ whole genome shotgun (WGS) entry which is preliminary data.</text>
</comment>
<protein>
    <submittedName>
        <fullName evidence="1">Toxin-antitoxin system, toxin component, RelE family</fullName>
    </submittedName>
</protein>
<dbReference type="HOGENOM" id="CLU_139003_0_1_6"/>
<evidence type="ECO:0000313" key="1">
    <source>
        <dbReference type="EMBL" id="EHM46772.1"/>
    </source>
</evidence>
<dbReference type="Proteomes" id="UP000005959">
    <property type="component" value="Unassembled WGS sequence"/>
</dbReference>
<reference evidence="1 2" key="1">
    <citation type="submission" date="2011-08" db="EMBL/GenBank/DDBJ databases">
        <authorList>
            <person name="Weinstock G."/>
            <person name="Sodergren E."/>
            <person name="Clifton S."/>
            <person name="Fulton L."/>
            <person name="Fulton B."/>
            <person name="Courtney L."/>
            <person name="Fronick C."/>
            <person name="Harrison M."/>
            <person name="Strong C."/>
            <person name="Farmer C."/>
            <person name="Delahaunty K."/>
            <person name="Markovic C."/>
            <person name="Hall O."/>
            <person name="Minx P."/>
            <person name="Tomlinson C."/>
            <person name="Mitreva M."/>
            <person name="Hou S."/>
            <person name="Chen J."/>
            <person name="Wollam A."/>
            <person name="Pepin K.H."/>
            <person name="Johnson M."/>
            <person name="Bhonagiri V."/>
            <person name="Zhang X."/>
            <person name="Suruliraj S."/>
            <person name="Warren W."/>
            <person name="Chinwalla A."/>
            <person name="Mardis E.R."/>
            <person name="Wilson R.K."/>
        </authorList>
    </citation>
    <scope>NUCLEOTIDE SEQUENCE [LARGE SCALE GENOMIC DNA]</scope>
    <source>
        <strain evidence="1 2">ATCC 51873</strain>
    </source>
</reference>
<sequence length="136" mass="15730">MSTMHTPKRTFIAVTLSGLNISPVVKPIDWRGTSHKTLISFSDSVKKSAGFELHRVQHGLEPRHWKPRNDLGAGVTEIRINEDNNQHRIMYVATFYECIYVLHCFVKKTQKTSQKDNEIVALRYQEIIKERSLKHG</sequence>
<name>G9Y227_HAFAL</name>
<dbReference type="PATRIC" id="fig|1002364.3.peg.583"/>
<evidence type="ECO:0000313" key="2">
    <source>
        <dbReference type="Proteomes" id="UP000005959"/>
    </source>
</evidence>
<dbReference type="InterPro" id="IPR009241">
    <property type="entry name" value="HigB-like"/>
</dbReference>
<dbReference type="AlphaFoldDB" id="G9Y227"/>
<accession>G9Y227</accession>
<gene>
    <name evidence="1" type="ORF">HMPREF0454_00639</name>
</gene>
<proteinExistence type="predicted"/>
<organism evidence="1 2">
    <name type="scientific">Hafnia alvei ATCC 51873</name>
    <dbReference type="NCBI Taxonomy" id="1002364"/>
    <lineage>
        <taxon>Bacteria</taxon>
        <taxon>Pseudomonadati</taxon>
        <taxon>Pseudomonadota</taxon>
        <taxon>Gammaproteobacteria</taxon>
        <taxon>Enterobacterales</taxon>
        <taxon>Hafniaceae</taxon>
        <taxon>Hafnia</taxon>
    </lineage>
</organism>
<dbReference type="EMBL" id="AGCI01000010">
    <property type="protein sequence ID" value="EHM46772.1"/>
    <property type="molecule type" value="Genomic_DNA"/>
</dbReference>
<dbReference type="Pfam" id="PF05973">
    <property type="entry name" value="Gp49"/>
    <property type="match status" value="1"/>
</dbReference>